<dbReference type="PANTHER" id="PTHR39244:SF5">
    <property type="entry name" value="NATTERIN-3-LIKE"/>
    <property type="match status" value="1"/>
</dbReference>
<dbReference type="Gene3D" id="2.80.10.50">
    <property type="match status" value="1"/>
</dbReference>
<dbReference type="InterPro" id="IPR053237">
    <property type="entry name" value="Natterin_C"/>
</dbReference>
<evidence type="ECO:0000313" key="2">
    <source>
        <dbReference type="RefSeq" id="XP_021819106.1"/>
    </source>
</evidence>
<reference evidence="2" key="1">
    <citation type="submission" date="2025-08" db="UniProtKB">
        <authorList>
            <consortium name="RefSeq"/>
        </authorList>
    </citation>
    <scope>IDENTIFICATION</scope>
</reference>
<dbReference type="AlphaFoldDB" id="A0A6P5SZI3"/>
<accession>A0A6P5SZI3</accession>
<dbReference type="Gene3D" id="2.170.15.10">
    <property type="entry name" value="Proaerolysin, chain A, domain 3"/>
    <property type="match status" value="1"/>
</dbReference>
<sequence length="271" mass="30254">MEAFAYIPPSSKGSGRKRSIPFTSNSTDSWIWANTIDDLVNTASFWPEKVDDVVVTLRNLGSGNICKRLDDYLNAGPCEVPPQWTHLEVEEHVKSRTISILNFHALTDAKIYNRIIDMEVAIGYAENRNQQPASKTIWLAYEDTKASTWNTSTEDLDFTAIIPTLTSDTPFILDEERIDISGNFNGTYQWGPPHISSTPIRLGVRVVVPALSCVTVRLLATHASCDIPFNYSKNDTPLRTTYNEEVGLYTGVSLYNFHQVREEAPLPPAAG</sequence>
<keyword evidence="1" id="KW-1185">Reference proteome</keyword>
<dbReference type="Proteomes" id="UP000515124">
    <property type="component" value="Unplaced"/>
</dbReference>
<protein>
    <submittedName>
        <fullName evidence="2">Uncharacterized protein LOC110761039</fullName>
    </submittedName>
</protein>
<proteinExistence type="predicted"/>
<evidence type="ECO:0000313" key="1">
    <source>
        <dbReference type="Proteomes" id="UP000515124"/>
    </source>
</evidence>
<organism evidence="1 2">
    <name type="scientific">Prunus avium</name>
    <name type="common">Cherry</name>
    <name type="synonym">Cerasus avium</name>
    <dbReference type="NCBI Taxonomy" id="42229"/>
    <lineage>
        <taxon>Eukaryota</taxon>
        <taxon>Viridiplantae</taxon>
        <taxon>Streptophyta</taxon>
        <taxon>Embryophyta</taxon>
        <taxon>Tracheophyta</taxon>
        <taxon>Spermatophyta</taxon>
        <taxon>Magnoliopsida</taxon>
        <taxon>eudicotyledons</taxon>
        <taxon>Gunneridae</taxon>
        <taxon>Pentapetalae</taxon>
        <taxon>rosids</taxon>
        <taxon>fabids</taxon>
        <taxon>Rosales</taxon>
        <taxon>Rosaceae</taxon>
        <taxon>Amygdaloideae</taxon>
        <taxon>Amygdaleae</taxon>
        <taxon>Prunus</taxon>
    </lineage>
</organism>
<name>A0A6P5SZI3_PRUAV</name>
<dbReference type="SUPFAM" id="SSF56973">
    <property type="entry name" value="Aerolisin/ETX pore-forming domain"/>
    <property type="match status" value="1"/>
</dbReference>
<dbReference type="CDD" id="cd20216">
    <property type="entry name" value="PFM_HFR-2-like"/>
    <property type="match status" value="1"/>
</dbReference>
<dbReference type="KEGG" id="pavi:110761039"/>
<dbReference type="GeneID" id="110761039"/>
<dbReference type="PANTHER" id="PTHR39244">
    <property type="entry name" value="NATTERIN-4"/>
    <property type="match status" value="1"/>
</dbReference>
<gene>
    <name evidence="2" type="primary">LOC110761039</name>
</gene>
<dbReference type="RefSeq" id="XP_021819106.1">
    <property type="nucleotide sequence ID" value="XM_021963414.1"/>
</dbReference>